<evidence type="ECO:0000256" key="1">
    <source>
        <dbReference type="SAM" id="Phobius"/>
    </source>
</evidence>
<accession>A0A366B358</accession>
<evidence type="ECO:0000313" key="2">
    <source>
        <dbReference type="EMBL" id="RBN50624.1"/>
    </source>
</evidence>
<name>A0A366B358_9FLAO</name>
<dbReference type="RefSeq" id="WP_113634496.1">
    <property type="nucleotide sequence ID" value="NZ_QNUX01000005.1"/>
</dbReference>
<comment type="caution">
    <text evidence="2">The sequence shown here is derived from an EMBL/GenBank/DDBJ whole genome shotgun (WGS) entry which is preliminary data.</text>
</comment>
<keyword evidence="1" id="KW-1133">Transmembrane helix</keyword>
<protein>
    <recommendedName>
        <fullName evidence="4">DUF4760 domain-containing protein</fullName>
    </recommendedName>
</protein>
<dbReference type="Proteomes" id="UP000253676">
    <property type="component" value="Unassembled WGS sequence"/>
</dbReference>
<sequence length="201" mass="23523">MIDWTEVLKVVLPIIAICISVISTIVAWKNTQKQIRVNRIEEIILVLQTLNGIYINMFWLLNDLKKLNIENTYELSEWETRAEKLFAMLKENVSTDGFKRLRVLLNAYLPNKKGTPIKIKLLAISALYYDYFVAIENKNFTIITNKYDSEKIPKPNVMSNYLNALENDLIKEMKLGFEGLNFNLLKKYRSEKFLKDLGIHE</sequence>
<organism evidence="2 3">
    <name type="scientific">Flavobacterium psychrolimnae</name>
    <dbReference type="NCBI Taxonomy" id="249351"/>
    <lineage>
        <taxon>Bacteria</taxon>
        <taxon>Pseudomonadati</taxon>
        <taxon>Bacteroidota</taxon>
        <taxon>Flavobacteriia</taxon>
        <taxon>Flavobacteriales</taxon>
        <taxon>Flavobacteriaceae</taxon>
        <taxon>Flavobacterium</taxon>
    </lineage>
</organism>
<gene>
    <name evidence="2" type="ORF">DR980_06910</name>
</gene>
<reference evidence="2 3" key="1">
    <citation type="submission" date="2018-07" db="EMBL/GenBank/DDBJ databases">
        <title>Complete genome sequence of Flavobacterium psychrolimnae LMG 22018.</title>
        <authorList>
            <person name="Kim D.-U."/>
        </authorList>
    </citation>
    <scope>NUCLEOTIDE SEQUENCE [LARGE SCALE GENOMIC DNA]</scope>
    <source>
        <strain evidence="2 3">LMG 22018</strain>
    </source>
</reference>
<feature type="transmembrane region" description="Helical" evidence="1">
    <location>
        <begin position="12"/>
        <end position="31"/>
    </location>
</feature>
<keyword evidence="1" id="KW-0472">Membrane</keyword>
<dbReference type="OrthoDB" id="1444744at2"/>
<evidence type="ECO:0000313" key="3">
    <source>
        <dbReference type="Proteomes" id="UP000253676"/>
    </source>
</evidence>
<evidence type="ECO:0008006" key="4">
    <source>
        <dbReference type="Google" id="ProtNLM"/>
    </source>
</evidence>
<proteinExistence type="predicted"/>
<feature type="transmembrane region" description="Helical" evidence="1">
    <location>
        <begin position="43"/>
        <end position="61"/>
    </location>
</feature>
<keyword evidence="1" id="KW-0812">Transmembrane</keyword>
<dbReference type="AlphaFoldDB" id="A0A366B358"/>
<keyword evidence="3" id="KW-1185">Reference proteome</keyword>
<dbReference type="EMBL" id="QNUX01000005">
    <property type="protein sequence ID" value="RBN50624.1"/>
    <property type="molecule type" value="Genomic_DNA"/>
</dbReference>